<dbReference type="Gene3D" id="1.10.510.10">
    <property type="entry name" value="Transferase(Phosphotransferase) domain 1"/>
    <property type="match status" value="1"/>
</dbReference>
<dbReference type="PROSITE" id="PS50011">
    <property type="entry name" value="PROTEIN_KINASE_DOM"/>
    <property type="match status" value="1"/>
</dbReference>
<dbReference type="PANTHER" id="PTHR24351">
    <property type="entry name" value="RIBOSOMAL PROTEIN S6 KINASE"/>
    <property type="match status" value="1"/>
</dbReference>
<comment type="caution">
    <text evidence="13">The sequence shown here is derived from an EMBL/GenBank/DDBJ whole genome shotgun (WGS) entry which is preliminary data.</text>
</comment>
<dbReference type="PROSITE" id="PS00108">
    <property type="entry name" value="PROTEIN_KINASE_ST"/>
    <property type="match status" value="1"/>
</dbReference>
<evidence type="ECO:0000256" key="9">
    <source>
        <dbReference type="ARBA" id="ARBA00048679"/>
    </source>
</evidence>
<dbReference type="InterPro" id="IPR017892">
    <property type="entry name" value="Pkinase_C"/>
</dbReference>
<evidence type="ECO:0000256" key="5">
    <source>
        <dbReference type="ARBA" id="ARBA00022741"/>
    </source>
</evidence>
<evidence type="ECO:0000256" key="2">
    <source>
        <dbReference type="ARBA" id="ARBA00022527"/>
    </source>
</evidence>
<keyword evidence="6" id="KW-0418">Kinase</keyword>
<evidence type="ECO:0000256" key="3">
    <source>
        <dbReference type="ARBA" id="ARBA00022553"/>
    </source>
</evidence>
<feature type="region of interest" description="Disordered" evidence="10">
    <location>
        <begin position="1"/>
        <end position="122"/>
    </location>
</feature>
<dbReference type="InterPro" id="IPR000961">
    <property type="entry name" value="AGC-kinase_C"/>
</dbReference>
<keyword evidence="7" id="KW-0067">ATP-binding</keyword>
<evidence type="ECO:0000256" key="6">
    <source>
        <dbReference type="ARBA" id="ARBA00022777"/>
    </source>
</evidence>
<dbReference type="FunFam" id="1.10.510.10:FF:000297">
    <property type="entry name" value="Non-specific serine/threonine protein kinase"/>
    <property type="match status" value="1"/>
</dbReference>
<keyword evidence="5" id="KW-0547">Nucleotide-binding</keyword>
<comment type="catalytic activity">
    <reaction evidence="9">
        <text>L-seryl-[protein] + ATP = O-phospho-L-seryl-[protein] + ADP + H(+)</text>
        <dbReference type="Rhea" id="RHEA:17989"/>
        <dbReference type="Rhea" id="RHEA-COMP:9863"/>
        <dbReference type="Rhea" id="RHEA-COMP:11604"/>
        <dbReference type="ChEBI" id="CHEBI:15378"/>
        <dbReference type="ChEBI" id="CHEBI:29999"/>
        <dbReference type="ChEBI" id="CHEBI:30616"/>
        <dbReference type="ChEBI" id="CHEBI:83421"/>
        <dbReference type="ChEBI" id="CHEBI:456216"/>
        <dbReference type="EC" id="2.7.11.1"/>
    </reaction>
</comment>
<evidence type="ECO:0000256" key="10">
    <source>
        <dbReference type="SAM" id="MobiDB-lite"/>
    </source>
</evidence>
<dbReference type="Gene3D" id="3.30.200.20">
    <property type="entry name" value="Phosphorylase Kinase, domain 1"/>
    <property type="match status" value="1"/>
</dbReference>
<feature type="compositionally biased region" description="Basic and acidic residues" evidence="10">
    <location>
        <begin position="107"/>
        <end position="117"/>
    </location>
</feature>
<evidence type="ECO:0000259" key="11">
    <source>
        <dbReference type="PROSITE" id="PS50011"/>
    </source>
</evidence>
<name>A0AAN9PBU2_CROPI</name>
<comment type="catalytic activity">
    <reaction evidence="8">
        <text>L-threonyl-[protein] + ATP = O-phospho-L-threonyl-[protein] + ADP + H(+)</text>
        <dbReference type="Rhea" id="RHEA:46608"/>
        <dbReference type="Rhea" id="RHEA-COMP:11060"/>
        <dbReference type="Rhea" id="RHEA-COMP:11605"/>
        <dbReference type="ChEBI" id="CHEBI:15378"/>
        <dbReference type="ChEBI" id="CHEBI:30013"/>
        <dbReference type="ChEBI" id="CHEBI:30616"/>
        <dbReference type="ChEBI" id="CHEBI:61977"/>
        <dbReference type="ChEBI" id="CHEBI:456216"/>
        <dbReference type="EC" id="2.7.11.1"/>
    </reaction>
</comment>
<accession>A0AAN9PBU2</accession>
<evidence type="ECO:0000256" key="1">
    <source>
        <dbReference type="ARBA" id="ARBA00012513"/>
    </source>
</evidence>
<dbReference type="GO" id="GO:0005524">
    <property type="term" value="F:ATP binding"/>
    <property type="evidence" value="ECO:0007669"/>
    <property type="project" value="UniProtKB-KW"/>
</dbReference>
<evidence type="ECO:0000259" key="12">
    <source>
        <dbReference type="PROSITE" id="PS51285"/>
    </source>
</evidence>
<evidence type="ECO:0000256" key="8">
    <source>
        <dbReference type="ARBA" id="ARBA00047899"/>
    </source>
</evidence>
<proteinExistence type="predicted"/>
<protein>
    <recommendedName>
        <fullName evidence="1">non-specific serine/threonine protein kinase</fullName>
        <ecNumber evidence="1">2.7.11.1</ecNumber>
    </recommendedName>
</protein>
<sequence>MGSTSQSHSKKNLHSLLVPNLTIPSSSSSSTTNNNNDNNLDFEFSHFFGPHPPPSSPSPSPSPSTTAPPHVIYNRSHSFVGPSPRLPPNSLYPLPEEPASDSDDEIEKQLPDKEKVDPIPISEGKIGPGDFEILRMVGQGSFGKVFLVKKRIRRKGEDDDDDDEDCSDGVFAMKVMKKDTIIKKNHVDYMRAERDILTKILHPFIVQLRYSFQTKTKLYLILDFINGGHLFFHLYRQGIFSEDQARIYTAEIVSAVSHLHKNGIVHRDLKPENILMDAEGHVMLTDFGLSKEIDEMGRSNSMCGTTEYMAPEILMAKGHNKDADWWSVGILLYEMLTGKPPFTHNNRKKLQEKIIKEKFKLPPFLTGEAHSLLKGLLVKDPSTRLGSGPNGDEQIKSHKWFRSINWKKLEARELQPKFKPDVLGKECTANFDQCWTAMPPNDSPASTPTAGDHFQGYTYVAPNPWLSSG</sequence>
<dbReference type="PROSITE" id="PS51285">
    <property type="entry name" value="AGC_KINASE_CTER"/>
    <property type="match status" value="1"/>
</dbReference>
<dbReference type="InterPro" id="IPR008271">
    <property type="entry name" value="Ser/Thr_kinase_AS"/>
</dbReference>
<keyword evidence="3" id="KW-0597">Phosphoprotein</keyword>
<evidence type="ECO:0000313" key="14">
    <source>
        <dbReference type="Proteomes" id="UP001372338"/>
    </source>
</evidence>
<evidence type="ECO:0000256" key="7">
    <source>
        <dbReference type="ARBA" id="ARBA00022840"/>
    </source>
</evidence>
<dbReference type="Pfam" id="PF00433">
    <property type="entry name" value="Pkinase_C"/>
    <property type="match status" value="1"/>
</dbReference>
<dbReference type="Proteomes" id="UP001372338">
    <property type="component" value="Unassembled WGS sequence"/>
</dbReference>
<keyword evidence="2" id="KW-0723">Serine/threonine-protein kinase</keyword>
<evidence type="ECO:0000313" key="13">
    <source>
        <dbReference type="EMBL" id="KAK7291664.1"/>
    </source>
</evidence>
<keyword evidence="14" id="KW-1185">Reference proteome</keyword>
<dbReference type="InterPro" id="IPR000719">
    <property type="entry name" value="Prot_kinase_dom"/>
</dbReference>
<feature type="compositionally biased region" description="Low complexity" evidence="10">
    <location>
        <begin position="25"/>
        <end position="39"/>
    </location>
</feature>
<dbReference type="SMART" id="SM00220">
    <property type="entry name" value="S_TKc"/>
    <property type="match status" value="1"/>
</dbReference>
<dbReference type="EC" id="2.7.11.1" evidence="1"/>
<keyword evidence="4" id="KW-0808">Transferase</keyword>
<gene>
    <name evidence="13" type="ORF">RIF29_06985</name>
</gene>
<organism evidence="13 14">
    <name type="scientific">Crotalaria pallida</name>
    <name type="common">Smooth rattlebox</name>
    <name type="synonym">Crotalaria striata</name>
    <dbReference type="NCBI Taxonomy" id="3830"/>
    <lineage>
        <taxon>Eukaryota</taxon>
        <taxon>Viridiplantae</taxon>
        <taxon>Streptophyta</taxon>
        <taxon>Embryophyta</taxon>
        <taxon>Tracheophyta</taxon>
        <taxon>Spermatophyta</taxon>
        <taxon>Magnoliopsida</taxon>
        <taxon>eudicotyledons</taxon>
        <taxon>Gunneridae</taxon>
        <taxon>Pentapetalae</taxon>
        <taxon>rosids</taxon>
        <taxon>fabids</taxon>
        <taxon>Fabales</taxon>
        <taxon>Fabaceae</taxon>
        <taxon>Papilionoideae</taxon>
        <taxon>50 kb inversion clade</taxon>
        <taxon>genistoids sensu lato</taxon>
        <taxon>core genistoids</taxon>
        <taxon>Crotalarieae</taxon>
        <taxon>Crotalaria</taxon>
    </lineage>
</organism>
<feature type="domain" description="Protein kinase" evidence="11">
    <location>
        <begin position="131"/>
        <end position="401"/>
    </location>
</feature>
<reference evidence="13 14" key="1">
    <citation type="submission" date="2024-01" db="EMBL/GenBank/DDBJ databases">
        <title>The genomes of 5 underutilized Papilionoideae crops provide insights into root nodulation and disease resistanc.</title>
        <authorList>
            <person name="Yuan L."/>
        </authorList>
    </citation>
    <scope>NUCLEOTIDE SEQUENCE [LARGE SCALE GENOMIC DNA]</scope>
    <source>
        <strain evidence="13">ZHUSHIDOU_FW_LH</strain>
        <tissue evidence="13">Leaf</tissue>
    </source>
</reference>
<dbReference type="GO" id="GO:0004674">
    <property type="term" value="F:protein serine/threonine kinase activity"/>
    <property type="evidence" value="ECO:0007669"/>
    <property type="project" value="UniProtKB-KW"/>
</dbReference>
<dbReference type="Pfam" id="PF00069">
    <property type="entry name" value="Pkinase"/>
    <property type="match status" value="1"/>
</dbReference>
<dbReference type="SMART" id="SM00133">
    <property type="entry name" value="S_TK_X"/>
    <property type="match status" value="1"/>
</dbReference>
<dbReference type="EMBL" id="JAYWIO010000001">
    <property type="protein sequence ID" value="KAK7291664.1"/>
    <property type="molecule type" value="Genomic_DNA"/>
</dbReference>
<dbReference type="InterPro" id="IPR011009">
    <property type="entry name" value="Kinase-like_dom_sf"/>
</dbReference>
<dbReference type="SUPFAM" id="SSF56112">
    <property type="entry name" value="Protein kinase-like (PK-like)"/>
    <property type="match status" value="1"/>
</dbReference>
<evidence type="ECO:0000256" key="4">
    <source>
        <dbReference type="ARBA" id="ARBA00022679"/>
    </source>
</evidence>
<feature type="compositionally biased region" description="Pro residues" evidence="10">
    <location>
        <begin position="50"/>
        <end position="62"/>
    </location>
</feature>
<dbReference type="AlphaFoldDB" id="A0AAN9PBU2"/>
<feature type="domain" description="AGC-kinase C-terminal" evidence="12">
    <location>
        <begin position="402"/>
        <end position="469"/>
    </location>
</feature>